<proteinExistence type="predicted"/>
<name>A0A0F9SRC2_9ZZZZ</name>
<gene>
    <name evidence="1" type="ORF">LCGC14_0440810</name>
</gene>
<protein>
    <recommendedName>
        <fullName evidence="2">PepSY domain-containing protein</fullName>
    </recommendedName>
</protein>
<dbReference type="AlphaFoldDB" id="A0A0F9SRC2"/>
<reference evidence="1" key="1">
    <citation type="journal article" date="2015" name="Nature">
        <title>Complex archaea that bridge the gap between prokaryotes and eukaryotes.</title>
        <authorList>
            <person name="Spang A."/>
            <person name="Saw J.H."/>
            <person name="Jorgensen S.L."/>
            <person name="Zaremba-Niedzwiedzka K."/>
            <person name="Martijn J."/>
            <person name="Lind A.E."/>
            <person name="van Eijk R."/>
            <person name="Schleper C."/>
            <person name="Guy L."/>
            <person name="Ettema T.J."/>
        </authorList>
    </citation>
    <scope>NUCLEOTIDE SEQUENCE</scope>
</reference>
<comment type="caution">
    <text evidence="1">The sequence shown here is derived from an EMBL/GenBank/DDBJ whole genome shotgun (WGS) entry which is preliminary data.</text>
</comment>
<accession>A0A0F9SRC2</accession>
<sequence length="97" mass="10852">MVLLRSLLTIILLAISISSFAKRLADDIEPGDGVNDIQLPLTKESAAELIKMETKGKILSVEKTPYKESFIFKIKVLHDNGKIKVYRLDPFTAHQPS</sequence>
<dbReference type="EMBL" id="LAZR01000426">
    <property type="protein sequence ID" value="KKN69444.1"/>
    <property type="molecule type" value="Genomic_DNA"/>
</dbReference>
<evidence type="ECO:0000313" key="1">
    <source>
        <dbReference type="EMBL" id="KKN69444.1"/>
    </source>
</evidence>
<evidence type="ECO:0008006" key="2">
    <source>
        <dbReference type="Google" id="ProtNLM"/>
    </source>
</evidence>
<organism evidence="1">
    <name type="scientific">marine sediment metagenome</name>
    <dbReference type="NCBI Taxonomy" id="412755"/>
    <lineage>
        <taxon>unclassified sequences</taxon>
        <taxon>metagenomes</taxon>
        <taxon>ecological metagenomes</taxon>
    </lineage>
</organism>